<dbReference type="Gene3D" id="2.40.180.10">
    <property type="entry name" value="Catalase core domain"/>
    <property type="match status" value="1"/>
</dbReference>
<dbReference type="PROSITE" id="PS51402">
    <property type="entry name" value="CATALASE_3"/>
    <property type="match status" value="1"/>
</dbReference>
<dbReference type="KEGG" id="lrz:BJI69_15760"/>
<proteinExistence type="predicted"/>
<dbReference type="CDD" id="cd03132">
    <property type="entry name" value="GATase1_catalase"/>
    <property type="match status" value="1"/>
</dbReference>
<evidence type="ECO:0000256" key="9">
    <source>
        <dbReference type="SAM" id="MobiDB-lite"/>
    </source>
</evidence>
<evidence type="ECO:0000256" key="4">
    <source>
        <dbReference type="ARBA" id="ARBA00022617"/>
    </source>
</evidence>
<keyword evidence="3" id="KW-0575">Peroxidase</keyword>
<dbReference type="Gene3D" id="1.20.1370.20">
    <property type="match status" value="1"/>
</dbReference>
<evidence type="ECO:0000313" key="11">
    <source>
        <dbReference type="EMBL" id="APG05210.1"/>
    </source>
</evidence>
<keyword evidence="5" id="KW-0479">Metal-binding</keyword>
<reference evidence="12" key="1">
    <citation type="submission" date="2016-09" db="EMBL/GenBank/DDBJ databases">
        <authorList>
            <person name="Lysoe E."/>
        </authorList>
    </citation>
    <scope>NUCLEOTIDE SEQUENCE [LARGE SCALE GENOMIC DNA]</scope>
    <source>
        <strain evidence="12">LJ96T</strain>
    </source>
</reference>
<evidence type="ECO:0000256" key="1">
    <source>
        <dbReference type="ARBA" id="ARBA00001971"/>
    </source>
</evidence>
<dbReference type="InterPro" id="IPR029062">
    <property type="entry name" value="Class_I_gatase-like"/>
</dbReference>
<dbReference type="InterPro" id="IPR043156">
    <property type="entry name" value="Catalase_clade2_helical"/>
</dbReference>
<dbReference type="PANTHER" id="PTHR42821:SF1">
    <property type="entry name" value="CATALASE-B"/>
    <property type="match status" value="1"/>
</dbReference>
<evidence type="ECO:0000313" key="12">
    <source>
        <dbReference type="Proteomes" id="UP000182987"/>
    </source>
</evidence>
<dbReference type="PRINTS" id="PR00067">
    <property type="entry name" value="CATALASE"/>
</dbReference>
<dbReference type="SUPFAM" id="SSF52317">
    <property type="entry name" value="Class I glutamine amidotransferase-like"/>
    <property type="match status" value="1"/>
</dbReference>
<accession>A0A1L3EW15</accession>
<dbReference type="Gene3D" id="3.40.50.880">
    <property type="match status" value="1"/>
</dbReference>
<dbReference type="SUPFAM" id="SSF56634">
    <property type="entry name" value="Heme-dependent catalase-like"/>
    <property type="match status" value="1"/>
</dbReference>
<feature type="domain" description="Catalase core" evidence="10">
    <location>
        <begin position="4"/>
        <end position="378"/>
    </location>
</feature>
<dbReference type="PANTHER" id="PTHR42821">
    <property type="entry name" value="CATALASE"/>
    <property type="match status" value="1"/>
</dbReference>
<dbReference type="RefSeq" id="WP_052767072.1">
    <property type="nucleotide sequence ID" value="NZ_CP017480.1"/>
</dbReference>
<dbReference type="GO" id="GO:0020037">
    <property type="term" value="F:heme binding"/>
    <property type="evidence" value="ECO:0007669"/>
    <property type="project" value="InterPro"/>
</dbReference>
<dbReference type="Pfam" id="PF00199">
    <property type="entry name" value="Catalase"/>
    <property type="match status" value="1"/>
</dbReference>
<evidence type="ECO:0000259" key="10">
    <source>
        <dbReference type="SMART" id="SM01060"/>
    </source>
</evidence>
<keyword evidence="12" id="KW-1185">Reference proteome</keyword>
<dbReference type="STRING" id="1440763.BJI69_15760"/>
<keyword evidence="4" id="KW-0349">Heme</keyword>
<dbReference type="SMART" id="SM01060">
    <property type="entry name" value="Catalase"/>
    <property type="match status" value="1"/>
</dbReference>
<feature type="compositionally biased region" description="Basic and acidic residues" evidence="9">
    <location>
        <begin position="327"/>
        <end position="351"/>
    </location>
</feature>
<feature type="region of interest" description="Disordered" evidence="9">
    <location>
        <begin position="419"/>
        <end position="438"/>
    </location>
</feature>
<organism evidence="11 12">
    <name type="scientific">Luteibacter rhizovicinus DSM 16549</name>
    <dbReference type="NCBI Taxonomy" id="1440763"/>
    <lineage>
        <taxon>Bacteria</taxon>
        <taxon>Pseudomonadati</taxon>
        <taxon>Pseudomonadota</taxon>
        <taxon>Gammaproteobacteria</taxon>
        <taxon>Lysobacterales</taxon>
        <taxon>Rhodanobacteraceae</taxon>
        <taxon>Luteibacter</taxon>
    </lineage>
</organism>
<dbReference type="EC" id="1.11.1.6" evidence="2"/>
<dbReference type="GO" id="GO:0046872">
    <property type="term" value="F:metal ion binding"/>
    <property type="evidence" value="ECO:0007669"/>
    <property type="project" value="UniProtKB-KW"/>
</dbReference>
<dbReference type="InterPro" id="IPR018028">
    <property type="entry name" value="Catalase"/>
</dbReference>
<protein>
    <recommendedName>
        <fullName evidence="2">catalase</fullName>
        <ecNumber evidence="2">1.11.1.6</ecNumber>
    </recommendedName>
</protein>
<evidence type="ECO:0000256" key="2">
    <source>
        <dbReference type="ARBA" id="ARBA00012314"/>
    </source>
</evidence>
<dbReference type="InterPro" id="IPR020835">
    <property type="entry name" value="Catalase_sf"/>
</dbReference>
<evidence type="ECO:0000256" key="6">
    <source>
        <dbReference type="ARBA" id="ARBA00023002"/>
    </source>
</evidence>
<dbReference type="GO" id="GO:0042744">
    <property type="term" value="P:hydrogen peroxide catabolic process"/>
    <property type="evidence" value="ECO:0007669"/>
    <property type="project" value="UniProtKB-KW"/>
</dbReference>
<keyword evidence="8" id="KW-0376">Hydrogen peroxide</keyword>
<gene>
    <name evidence="11" type="ORF">BJI69_15760</name>
</gene>
<evidence type="ECO:0000256" key="5">
    <source>
        <dbReference type="ARBA" id="ARBA00022723"/>
    </source>
</evidence>
<dbReference type="Pfam" id="PF18011">
    <property type="entry name" value="Catalase_C"/>
    <property type="match status" value="1"/>
</dbReference>
<keyword evidence="7" id="KW-0408">Iron</keyword>
<dbReference type="InterPro" id="IPR041399">
    <property type="entry name" value="Catalase_large_C"/>
</dbReference>
<dbReference type="GO" id="GO:0006979">
    <property type="term" value="P:response to oxidative stress"/>
    <property type="evidence" value="ECO:0007669"/>
    <property type="project" value="InterPro"/>
</dbReference>
<dbReference type="InterPro" id="IPR011614">
    <property type="entry name" value="Catalase_core"/>
</dbReference>
<dbReference type="InterPro" id="IPR024712">
    <property type="entry name" value="Catalase_clade2"/>
</dbReference>
<comment type="cofactor">
    <cofactor evidence="1">
        <name>heme</name>
        <dbReference type="ChEBI" id="CHEBI:30413"/>
    </cofactor>
</comment>
<dbReference type="GO" id="GO:0005829">
    <property type="term" value="C:cytosol"/>
    <property type="evidence" value="ECO:0007669"/>
    <property type="project" value="TreeGrafter"/>
</dbReference>
<keyword evidence="6" id="KW-0560">Oxidoreductase</keyword>
<dbReference type="AlphaFoldDB" id="A0A1L3EW15"/>
<evidence type="ECO:0000256" key="7">
    <source>
        <dbReference type="ARBA" id="ARBA00023004"/>
    </source>
</evidence>
<sequence length="615" mass="68682">MSKAPFDASALHDKFDRFDHARLPERVVNARGAGAHGYFQAYESMASLTRADFLREQGRRTPVFVRFSTVSGFRGSSDLARDVRGFAVRFYTEEGNYDLVGNNMPVFFIQDAMTFPDLIQAAKPDVNNEMPQAATARDAYWEFISRMPESMHMIMWAMSDRAIPRSYRMMEGFGVHTFHLVNAAGERRFVKFHWKPVLGLHAVTWDEAIKISGNDPDFHRRDLFDAIEAGDFPEWEFGVQVVDEKDRHAFDFDLLDPTKLIPEEVVPVRRIGKLVLDRNPQNYFAETEQVAFHPGRVVPGIDLSDDPLLQGRVEAYARAQTLRLGRDDGHRLPINRDRNPPSEHRRPRSDGHGAYSETFLDHFTQARMFLHSQSEAEYNHICHALEFELGKVAAPAVRERMLFMLAQVDEDMAASVGRGLGMPVPRKGTAPPHRRIPARDVPVSPALSMVSDRKHGIATRKVAVLLADGYDRTDLALLREALVAGGAWVKIVAPQLGAILSHHDTVEADFSFRTGDSVLFDAIYIPGGRKSVDALKRHVEVDDFIRDSWRHCKAIAASGAGVELLAALPGGMSVAAKWRTVHGVVATTGKASEAMAAGFVQAIASGRHWIRETLA</sequence>
<name>A0A1L3EW15_9GAMM</name>
<dbReference type="Proteomes" id="UP000182987">
    <property type="component" value="Chromosome"/>
</dbReference>
<evidence type="ECO:0000256" key="8">
    <source>
        <dbReference type="ARBA" id="ARBA00023324"/>
    </source>
</evidence>
<dbReference type="GO" id="GO:0004096">
    <property type="term" value="F:catalase activity"/>
    <property type="evidence" value="ECO:0007669"/>
    <property type="project" value="UniProtKB-EC"/>
</dbReference>
<evidence type="ECO:0000256" key="3">
    <source>
        <dbReference type="ARBA" id="ARBA00022559"/>
    </source>
</evidence>
<feature type="region of interest" description="Disordered" evidence="9">
    <location>
        <begin position="327"/>
        <end position="355"/>
    </location>
</feature>
<dbReference type="EMBL" id="CP017480">
    <property type="protein sequence ID" value="APG05210.1"/>
    <property type="molecule type" value="Genomic_DNA"/>
</dbReference>